<evidence type="ECO:0008006" key="4">
    <source>
        <dbReference type="Google" id="ProtNLM"/>
    </source>
</evidence>
<gene>
    <name evidence="2" type="ORF">BSQ44_22390</name>
</gene>
<feature type="transmembrane region" description="Helical" evidence="1">
    <location>
        <begin position="86"/>
        <end position="107"/>
    </location>
</feature>
<keyword evidence="1" id="KW-1133">Transmembrane helix</keyword>
<protein>
    <recommendedName>
        <fullName evidence="4">DUF998 domain-containing protein</fullName>
    </recommendedName>
</protein>
<sequence>MNHRFQHERPALLLVLATLGLMGCLSLAAGTMIAPWFVPDYDWVSDTISDLAAGSDEILMDVALYGFAAGLLAVSIAAAHAHLGKTGWSIGTMSFAVLSVVVVIVAARNEYGDGDQGGIVIHSYLVYGLGALFLGGPLSMTAGLRSAHPGARRIIIGLAIVWALTAPLFFFMPTGIDGIYERGLGVVACGIVLTLSYVFYARARDIA</sequence>
<dbReference type="AlphaFoldDB" id="A0A1L3SWX7"/>
<dbReference type="Pfam" id="PF06197">
    <property type="entry name" value="DUF998"/>
    <property type="match status" value="1"/>
</dbReference>
<feature type="transmembrane region" description="Helical" evidence="1">
    <location>
        <begin position="58"/>
        <end position="79"/>
    </location>
</feature>
<evidence type="ECO:0000256" key="1">
    <source>
        <dbReference type="SAM" id="Phobius"/>
    </source>
</evidence>
<feature type="transmembrane region" description="Helical" evidence="1">
    <location>
        <begin position="154"/>
        <end position="172"/>
    </location>
</feature>
<reference evidence="3" key="1">
    <citation type="submission" date="2016-11" db="EMBL/GenBank/DDBJ databases">
        <title>Mesorhizobium oceanicum sp. nov., isolated from deep seawater in South China Sea.</title>
        <authorList>
            <person name="Fu G.-Y."/>
        </authorList>
    </citation>
    <scope>NUCLEOTIDE SEQUENCE [LARGE SCALE GENOMIC DNA]</scope>
    <source>
        <strain evidence="3">B7</strain>
    </source>
</reference>
<proteinExistence type="predicted"/>
<dbReference type="STRING" id="1670800.BSQ44_22390"/>
<keyword evidence="1" id="KW-0472">Membrane</keyword>
<dbReference type="PROSITE" id="PS51257">
    <property type="entry name" value="PROKAR_LIPOPROTEIN"/>
    <property type="match status" value="1"/>
</dbReference>
<evidence type="ECO:0000313" key="2">
    <source>
        <dbReference type="EMBL" id="APH73822.1"/>
    </source>
</evidence>
<accession>A0A1L3SWX7</accession>
<dbReference type="OrthoDB" id="581705at2"/>
<keyword evidence="1" id="KW-0812">Transmembrane</keyword>
<dbReference type="InterPro" id="IPR009339">
    <property type="entry name" value="DUF998"/>
</dbReference>
<dbReference type="RefSeq" id="WP_072607285.1">
    <property type="nucleotide sequence ID" value="NZ_CP018171.1"/>
</dbReference>
<keyword evidence="3" id="KW-1185">Reference proteome</keyword>
<feature type="transmembrane region" description="Helical" evidence="1">
    <location>
        <begin position="12"/>
        <end position="38"/>
    </location>
</feature>
<evidence type="ECO:0000313" key="3">
    <source>
        <dbReference type="Proteomes" id="UP000182840"/>
    </source>
</evidence>
<dbReference type="Proteomes" id="UP000182840">
    <property type="component" value="Chromosome"/>
</dbReference>
<dbReference type="KEGG" id="meso:BSQ44_22390"/>
<feature type="transmembrane region" description="Helical" evidence="1">
    <location>
        <begin position="119"/>
        <end position="142"/>
    </location>
</feature>
<feature type="transmembrane region" description="Helical" evidence="1">
    <location>
        <begin position="184"/>
        <end position="201"/>
    </location>
</feature>
<dbReference type="EMBL" id="CP018171">
    <property type="protein sequence ID" value="APH73822.1"/>
    <property type="molecule type" value="Genomic_DNA"/>
</dbReference>
<name>A0A1L3SWX7_9HYPH</name>
<organism evidence="2 3">
    <name type="scientific">Aquibium oceanicum</name>
    <dbReference type="NCBI Taxonomy" id="1670800"/>
    <lineage>
        <taxon>Bacteria</taxon>
        <taxon>Pseudomonadati</taxon>
        <taxon>Pseudomonadota</taxon>
        <taxon>Alphaproteobacteria</taxon>
        <taxon>Hyphomicrobiales</taxon>
        <taxon>Phyllobacteriaceae</taxon>
        <taxon>Aquibium</taxon>
    </lineage>
</organism>